<name>A0A0A2LXA0_9FLAO</name>
<feature type="chain" id="PRO_5001991566" evidence="1">
    <location>
        <begin position="21"/>
        <end position="827"/>
    </location>
</feature>
<evidence type="ECO:0000256" key="1">
    <source>
        <dbReference type="SAM" id="SignalP"/>
    </source>
</evidence>
<dbReference type="InterPro" id="IPR008969">
    <property type="entry name" value="CarboxyPept-like_regulatory"/>
</dbReference>
<dbReference type="OrthoDB" id="983143at2"/>
<dbReference type="Proteomes" id="UP000030152">
    <property type="component" value="Unassembled WGS sequence"/>
</dbReference>
<dbReference type="eggNOG" id="COG1470">
    <property type="taxonomic scope" value="Bacteria"/>
</dbReference>
<gene>
    <name evidence="2" type="ORF">Q765_18510</name>
</gene>
<dbReference type="SUPFAM" id="SSF49464">
    <property type="entry name" value="Carboxypeptidase regulatory domain-like"/>
    <property type="match status" value="1"/>
</dbReference>
<organism evidence="2 3">
    <name type="scientific">Flavobacterium rivuli WB 3.3-2 = DSM 21788</name>
    <dbReference type="NCBI Taxonomy" id="1121895"/>
    <lineage>
        <taxon>Bacteria</taxon>
        <taxon>Pseudomonadati</taxon>
        <taxon>Bacteroidota</taxon>
        <taxon>Flavobacteriia</taxon>
        <taxon>Flavobacteriales</taxon>
        <taxon>Flavobacteriaceae</taxon>
        <taxon>Flavobacterium</taxon>
    </lineage>
</organism>
<evidence type="ECO:0000313" key="2">
    <source>
        <dbReference type="EMBL" id="KGO85007.1"/>
    </source>
</evidence>
<sequence length="827" mass="94493">MYKFLIALLLLTGLAGSAQIKGKVTSATGEGIPFVSITIENTYTGTTSNEEGTYELNLRQTGKYNVIFQSIGFKTKKVPVNIASFPYALDIKLEDENYELNEVVISNSEDPAYAVMRQAIAHKKENSEKTGKFEADFYSKGIFRVKDLPKKIFGQKIEAPEGMVDSTGSGILYLSETVSHIIFEQPNNIKERIVASKISGNDRGFSYNTALGTFYNFYNNYVDFNINMVSPLSNNAFNYYKFKLEGTFFDENNNQINKIKLIPRRDKEPVFEGYIYIVEGSWAIYAIDVDIKGYRSQQPVMETLNLKQNFSYNTTSRIWAKNSQSFDFKAGMFGITFTGKFTHVYTNYVFHDQFDKKTFGKEIVFVEEGSNKKDSTYWNTIRPIPLTDEEVTDYVKKDSIQTLHTSKTYMDSIDKKSNKFKVFDVLTGYSYHNSFKKTRFTYDGLLDIGSLSYNTVQGWSVGTGFSFNKYDEETGKYTYIGTKFNYGFAEDRLRVQGSFSHRFNRKNYATISVFGGSVATQFNPAEPITPLVNSISTLFFKDNYMKLYDKTFARIQYSQEAFTGLTLTGYGEFSRRKALFNNADWVLIKDANDDYTSNNPLMPETDEFAAFDTHHLAKAGVIANIRFGQKYITRPDGRLNVSNSNYPTLSLQYEKAFAGSEKNYEYDFIAARTTYNTTIGNKGDFGINLKAGKFFNADGISFVDYKHFNGNQTHIGMTERYLNVFNLMPYYTHSTNDAYVELHAEHNFKGYIMNKIPVLNLLQWNLVVGYHALATPDNKPYQEFTAGFDNIGFGKFRMLRIDYVRAYQGGYQTDGIVFGLKFLNILE</sequence>
<dbReference type="Pfam" id="PF13715">
    <property type="entry name" value="CarbopepD_reg_2"/>
    <property type="match status" value="1"/>
</dbReference>
<dbReference type="Pfam" id="PF18939">
    <property type="entry name" value="DUF5686"/>
    <property type="match status" value="1"/>
</dbReference>
<dbReference type="InterPro" id="IPR043741">
    <property type="entry name" value="DUF5686"/>
</dbReference>
<reference evidence="2 3" key="1">
    <citation type="submission" date="2013-09" db="EMBL/GenBank/DDBJ databases">
        <authorList>
            <person name="Zeng Z."/>
            <person name="Chen C."/>
        </authorList>
    </citation>
    <scope>NUCLEOTIDE SEQUENCE [LARGE SCALE GENOMIC DNA]</scope>
    <source>
        <strain evidence="2 3">WB 3.3-2</strain>
    </source>
</reference>
<accession>A0A0A2LXA0</accession>
<dbReference type="AlphaFoldDB" id="A0A0A2LXA0"/>
<protein>
    <submittedName>
        <fullName evidence="2">Membrane protein</fullName>
    </submittedName>
</protein>
<feature type="signal peptide" evidence="1">
    <location>
        <begin position="1"/>
        <end position="20"/>
    </location>
</feature>
<dbReference type="RefSeq" id="WP_020212853.1">
    <property type="nucleotide sequence ID" value="NZ_JRLX01000029.1"/>
</dbReference>
<dbReference type="STRING" id="1121895.GCA_000378485_01699"/>
<dbReference type="Gene3D" id="2.60.40.1120">
    <property type="entry name" value="Carboxypeptidase-like, regulatory domain"/>
    <property type="match status" value="1"/>
</dbReference>
<evidence type="ECO:0000313" key="3">
    <source>
        <dbReference type="Proteomes" id="UP000030152"/>
    </source>
</evidence>
<dbReference type="EMBL" id="JRLX01000029">
    <property type="protein sequence ID" value="KGO85007.1"/>
    <property type="molecule type" value="Genomic_DNA"/>
</dbReference>
<keyword evidence="1" id="KW-0732">Signal</keyword>
<comment type="caution">
    <text evidence="2">The sequence shown here is derived from an EMBL/GenBank/DDBJ whole genome shotgun (WGS) entry which is preliminary data.</text>
</comment>
<keyword evidence="3" id="KW-1185">Reference proteome</keyword>
<proteinExistence type="predicted"/>